<keyword evidence="4" id="KW-0812">Transmembrane</keyword>
<dbReference type="SUPFAM" id="SSF49464">
    <property type="entry name" value="Carboxypeptidase regulatory domain-like"/>
    <property type="match status" value="1"/>
</dbReference>
<evidence type="ECO:0000256" key="6">
    <source>
        <dbReference type="ARBA" id="ARBA00023237"/>
    </source>
</evidence>
<dbReference type="InterPro" id="IPR057601">
    <property type="entry name" value="Oar-like_b-barrel"/>
</dbReference>
<dbReference type="GO" id="GO:0044718">
    <property type="term" value="P:siderophore transmembrane transport"/>
    <property type="evidence" value="ECO:0007669"/>
    <property type="project" value="TreeGrafter"/>
</dbReference>
<evidence type="ECO:0000256" key="3">
    <source>
        <dbReference type="ARBA" id="ARBA00022452"/>
    </source>
</evidence>
<keyword evidence="3" id="KW-1134">Transmembrane beta strand</keyword>
<dbReference type="PANTHER" id="PTHR30069:SF46">
    <property type="entry name" value="OAR PROTEIN"/>
    <property type="match status" value="1"/>
</dbReference>
<evidence type="ECO:0000313" key="9">
    <source>
        <dbReference type="EMBL" id="MBB6143610.1"/>
    </source>
</evidence>
<feature type="signal peptide" evidence="7">
    <location>
        <begin position="1"/>
        <end position="28"/>
    </location>
</feature>
<dbReference type="PANTHER" id="PTHR30069">
    <property type="entry name" value="TONB-DEPENDENT OUTER MEMBRANE RECEPTOR"/>
    <property type="match status" value="1"/>
</dbReference>
<comment type="caution">
    <text evidence="9">The sequence shown here is derived from an EMBL/GenBank/DDBJ whole genome shotgun (WGS) entry which is preliminary data.</text>
</comment>
<dbReference type="Proteomes" id="UP000538666">
    <property type="component" value="Unassembled WGS sequence"/>
</dbReference>
<comment type="subcellular location">
    <subcellularLocation>
        <location evidence="1">Cell outer membrane</location>
        <topology evidence="1">Multi-pass membrane protein</topology>
    </subcellularLocation>
</comment>
<reference evidence="9 10" key="1">
    <citation type="submission" date="2020-08" db="EMBL/GenBank/DDBJ databases">
        <title>Genomic Encyclopedia of Type Strains, Phase IV (KMG-IV): sequencing the most valuable type-strain genomes for metagenomic binning, comparative biology and taxonomic classification.</title>
        <authorList>
            <person name="Goeker M."/>
        </authorList>
    </citation>
    <scope>NUCLEOTIDE SEQUENCE [LARGE SCALE GENOMIC DNA]</scope>
    <source>
        <strain evidence="9 10">DSM 103733</strain>
    </source>
</reference>
<dbReference type="Pfam" id="PF25183">
    <property type="entry name" value="OMP_b-brl_4"/>
    <property type="match status" value="1"/>
</dbReference>
<dbReference type="EMBL" id="JACHEK010000003">
    <property type="protein sequence ID" value="MBB6143610.1"/>
    <property type="molecule type" value="Genomic_DNA"/>
</dbReference>
<keyword evidence="6" id="KW-0998">Cell outer membrane</keyword>
<feature type="domain" description="TonB-dependent transporter Oar-like beta-barrel" evidence="8">
    <location>
        <begin position="250"/>
        <end position="1120"/>
    </location>
</feature>
<evidence type="ECO:0000256" key="7">
    <source>
        <dbReference type="SAM" id="SignalP"/>
    </source>
</evidence>
<dbReference type="OrthoDB" id="97893at2"/>
<keyword evidence="5" id="KW-0472">Membrane</keyword>
<dbReference type="InterPro" id="IPR036942">
    <property type="entry name" value="Beta-barrel_TonB_sf"/>
</dbReference>
<gene>
    <name evidence="9" type="ORF">HNQ77_001559</name>
</gene>
<organism evidence="9 10">
    <name type="scientific">Silvibacterium bohemicum</name>
    <dbReference type="NCBI Taxonomy" id="1577686"/>
    <lineage>
        <taxon>Bacteria</taxon>
        <taxon>Pseudomonadati</taxon>
        <taxon>Acidobacteriota</taxon>
        <taxon>Terriglobia</taxon>
        <taxon>Terriglobales</taxon>
        <taxon>Acidobacteriaceae</taxon>
        <taxon>Silvibacterium</taxon>
    </lineage>
</organism>
<dbReference type="Gene3D" id="2.60.40.1120">
    <property type="entry name" value="Carboxypeptidase-like, regulatory domain"/>
    <property type="match status" value="1"/>
</dbReference>
<dbReference type="GO" id="GO:0015344">
    <property type="term" value="F:siderophore uptake transmembrane transporter activity"/>
    <property type="evidence" value="ECO:0007669"/>
    <property type="project" value="TreeGrafter"/>
</dbReference>
<evidence type="ECO:0000313" key="10">
    <source>
        <dbReference type="Proteomes" id="UP000538666"/>
    </source>
</evidence>
<dbReference type="Gene3D" id="2.40.170.20">
    <property type="entry name" value="TonB-dependent receptor, beta-barrel domain"/>
    <property type="match status" value="1"/>
</dbReference>
<keyword evidence="2" id="KW-0813">Transport</keyword>
<sequence length="1130" mass="121865">MSVPLRKFSLLWLVPALLMALAGSNAFAQGLGRITGVVADTTGAVVPNARVVATRVGTSEATTAVTNNDGSYVFPALPPAEYDITVSAAGFSGYQQKGVVLQADQAATVNIALQVGSATQTVNVSAAPPQVDTTTGTLSQVVTQKSVNDLPLNGRNAASLTELVAGVVAAPEAQADQGNTKTFPVVVTISANGTLANQTDYLLDGANNVDEYTNVNAPFPFPDALQEFSVQTSNYNAQYGQNAGGVVNIVSRSGTDQYHGDLFEYLRNGVFNAANYFSYVNGVKIVDPLKRNQFGGTFGGPVSIPHLFTAHKAFFFVGYQGTKYRDVASATTASTLPSASQLAGTFTQSTCVVNPAPGGPAFPCTPDGNGNFTTTINPAYYNASSLALLKFLPAATANGSFTYRKPTDENFNEGVGRYDQDFGDKDHVTARYYYDEFQLQGVLDTTNLLTYSDQAQIQYNNALVAERHTFNDHLLNELTANYQLETSTRGPVASSVDAADLGVNIWQPAIKQINEIQVNGGAPAGFTLGDNPQADFGRANYSVNDDVHYVRGAHNIGFGFHMEIAKIDVENDYEQPGQFFFTANGTGNANASFLLGDLTTFNQASGQFFNNRGHFYGFYAQDSWKATRRLTLDYGVRYEPFFPWHEIQNRMGGFSPTAFAAGQRSSVFPNAPIGLQFAGDAGFNPEGVDTEFSHLMPRLGFAYDLSGDGRTAIRGGFGMFYETRLSGVFNNIFSNSSPFVTAVGINYPNNAPGNFSNPYAGITNPFPAPQPPPSTAAIPPQPYVSFDPTNGFHVPVNYNWNLAVEQQLSSDLSMRLAYVGSHGSHEWEETDVNSVYISGPKEGQRVYQFTPSGVASGLTQQMAFVNTGGNVSYQSLQASLTKRLSHGLSLLANYTWSKALSDLPYNASATAAVTGQSYVLPTYIPNYKRLDYGPTEFDHRNVISMSYVWDLPKMQSGAAALRYVVNNWQTQGIYYFRSGDPLTVLSGSNNNSGSYQNRDRAVFVGNSANAAHGGNACSNSAPCKSFLNPAAFTINAPGTFGDTQKGEFVGPQYSDWDVGLIRTFPVYERFNLQFRAEYFNVLNHTNFGDPNTTFTSGSSSSFGRITGTAPQNSDVTNDPRIAQLSLKLLF</sequence>
<dbReference type="InterPro" id="IPR039426">
    <property type="entry name" value="TonB-dep_rcpt-like"/>
</dbReference>
<evidence type="ECO:0000256" key="4">
    <source>
        <dbReference type="ARBA" id="ARBA00022692"/>
    </source>
</evidence>
<keyword evidence="7" id="KW-0732">Signal</keyword>
<name>A0A841JR29_9BACT</name>
<dbReference type="SUPFAM" id="SSF56935">
    <property type="entry name" value="Porins"/>
    <property type="match status" value="1"/>
</dbReference>
<accession>A0A841JR29</accession>
<dbReference type="GO" id="GO:0009279">
    <property type="term" value="C:cell outer membrane"/>
    <property type="evidence" value="ECO:0007669"/>
    <property type="project" value="UniProtKB-SubCell"/>
</dbReference>
<evidence type="ECO:0000256" key="5">
    <source>
        <dbReference type="ARBA" id="ARBA00023136"/>
    </source>
</evidence>
<evidence type="ECO:0000256" key="2">
    <source>
        <dbReference type="ARBA" id="ARBA00022448"/>
    </source>
</evidence>
<keyword evidence="10" id="KW-1185">Reference proteome</keyword>
<evidence type="ECO:0000256" key="1">
    <source>
        <dbReference type="ARBA" id="ARBA00004571"/>
    </source>
</evidence>
<dbReference type="InterPro" id="IPR008969">
    <property type="entry name" value="CarboxyPept-like_regulatory"/>
</dbReference>
<proteinExistence type="predicted"/>
<dbReference type="RefSeq" id="WP_082125351.1">
    <property type="nucleotide sequence ID" value="NZ_JACHEK010000003.1"/>
</dbReference>
<protein>
    <recommendedName>
        <fullName evidence="8">TonB-dependent transporter Oar-like beta-barrel domain-containing protein</fullName>
    </recommendedName>
</protein>
<evidence type="ECO:0000259" key="8">
    <source>
        <dbReference type="Pfam" id="PF25183"/>
    </source>
</evidence>
<feature type="chain" id="PRO_5032633942" description="TonB-dependent transporter Oar-like beta-barrel domain-containing protein" evidence="7">
    <location>
        <begin position="29"/>
        <end position="1130"/>
    </location>
</feature>
<dbReference type="Pfam" id="PF13620">
    <property type="entry name" value="CarboxypepD_reg"/>
    <property type="match status" value="1"/>
</dbReference>
<dbReference type="AlphaFoldDB" id="A0A841JR29"/>